<comment type="caution">
    <text evidence="2">The sequence shown here is derived from an EMBL/GenBank/DDBJ whole genome shotgun (WGS) entry which is preliminary data.</text>
</comment>
<dbReference type="EMBL" id="AAMT01000008">
    <property type="protein sequence ID" value="EAQ12394.1"/>
    <property type="molecule type" value="Genomic_DNA"/>
</dbReference>
<evidence type="ECO:0000313" key="2">
    <source>
        <dbReference type="EMBL" id="EAQ12394.1"/>
    </source>
</evidence>
<gene>
    <name evidence="2" type="ORF">RB2654_13950</name>
</gene>
<name>A3VGI9_9RHOB</name>
<accession>A3VGI9</accession>
<reference evidence="2 3" key="1">
    <citation type="journal article" date="2010" name="J. Bacteriol.">
        <title>Genome sequences of Pelagibaca bermudensis HTCC2601T and Maritimibacter alkaliphilus HTCC2654T, the type strains of two marine Roseobacter genera.</title>
        <authorList>
            <person name="Thrash J.C."/>
            <person name="Cho J.C."/>
            <person name="Ferriera S."/>
            <person name="Johnson J."/>
            <person name="Vergin K.L."/>
            <person name="Giovannoni S.J."/>
        </authorList>
    </citation>
    <scope>NUCLEOTIDE SEQUENCE [LARGE SCALE GENOMIC DNA]</scope>
    <source>
        <strain evidence="2 3">HTCC2654</strain>
    </source>
</reference>
<feature type="compositionally biased region" description="Basic residues" evidence="1">
    <location>
        <begin position="1"/>
        <end position="18"/>
    </location>
</feature>
<organism evidence="2 3">
    <name type="scientific">Maritimibacter alkaliphilus HTCC2654</name>
    <dbReference type="NCBI Taxonomy" id="314271"/>
    <lineage>
        <taxon>Bacteria</taxon>
        <taxon>Pseudomonadati</taxon>
        <taxon>Pseudomonadota</taxon>
        <taxon>Alphaproteobacteria</taxon>
        <taxon>Rhodobacterales</taxon>
        <taxon>Roseobacteraceae</taxon>
        <taxon>Maritimibacter</taxon>
    </lineage>
</organism>
<sequence>MLLRRPRPCHGGRRRTRHANGANARGSETAAARHGPKRRVPASRTRP</sequence>
<dbReference type="AlphaFoldDB" id="A3VGI9"/>
<feature type="region of interest" description="Disordered" evidence="1">
    <location>
        <begin position="1"/>
        <end position="47"/>
    </location>
</feature>
<evidence type="ECO:0000313" key="3">
    <source>
        <dbReference type="Proteomes" id="UP000002931"/>
    </source>
</evidence>
<dbReference type="STRING" id="314271.RB2654_13950"/>
<protein>
    <submittedName>
        <fullName evidence="2">Uncharacterized protein</fullName>
    </submittedName>
</protein>
<evidence type="ECO:0000256" key="1">
    <source>
        <dbReference type="SAM" id="MobiDB-lite"/>
    </source>
</evidence>
<keyword evidence="3" id="KW-1185">Reference proteome</keyword>
<feature type="compositionally biased region" description="Basic residues" evidence="1">
    <location>
        <begin position="34"/>
        <end position="47"/>
    </location>
</feature>
<dbReference type="Proteomes" id="UP000002931">
    <property type="component" value="Unassembled WGS sequence"/>
</dbReference>
<proteinExistence type="predicted"/>
<dbReference type="HOGENOM" id="CLU_3169970_0_0_5"/>